<dbReference type="Pfam" id="PF01408">
    <property type="entry name" value="GFO_IDH_MocA"/>
    <property type="match status" value="1"/>
</dbReference>
<evidence type="ECO:0000313" key="3">
    <source>
        <dbReference type="EMBL" id="NBI79397.1"/>
    </source>
</evidence>
<dbReference type="Pfam" id="PF22725">
    <property type="entry name" value="GFO_IDH_MocA_C3"/>
    <property type="match status" value="1"/>
</dbReference>
<proteinExistence type="predicted"/>
<evidence type="ECO:0000313" key="4">
    <source>
        <dbReference type="Proteomes" id="UP000446348"/>
    </source>
</evidence>
<gene>
    <name evidence="3" type="ORF">D3Z39_11090</name>
</gene>
<evidence type="ECO:0000259" key="1">
    <source>
        <dbReference type="Pfam" id="PF01408"/>
    </source>
</evidence>
<comment type="caution">
    <text evidence="3">The sequence shown here is derived from an EMBL/GenBank/DDBJ whole genome shotgun (WGS) entry which is preliminary data.</text>
</comment>
<dbReference type="EMBL" id="QXWZ01000019">
    <property type="protein sequence ID" value="NBI79397.1"/>
    <property type="molecule type" value="Genomic_DNA"/>
</dbReference>
<dbReference type="Gene3D" id="3.40.50.720">
    <property type="entry name" value="NAD(P)-binding Rossmann-like Domain"/>
    <property type="match status" value="1"/>
</dbReference>
<feature type="domain" description="GFO/IDH/MocA-like oxidoreductase" evidence="2">
    <location>
        <begin position="167"/>
        <end position="277"/>
    </location>
</feature>
<organism evidence="3 4">
    <name type="scientific">Anaerotruncus colihominis</name>
    <dbReference type="NCBI Taxonomy" id="169435"/>
    <lineage>
        <taxon>Bacteria</taxon>
        <taxon>Bacillati</taxon>
        <taxon>Bacillota</taxon>
        <taxon>Clostridia</taxon>
        <taxon>Eubacteriales</taxon>
        <taxon>Oscillospiraceae</taxon>
        <taxon>Anaerotruncus</taxon>
    </lineage>
</organism>
<dbReference type="AlphaFoldDB" id="A0A845RIR1"/>
<name>A0A845RIR1_9FIRM</name>
<dbReference type="GO" id="GO:0000166">
    <property type="term" value="F:nucleotide binding"/>
    <property type="evidence" value="ECO:0007669"/>
    <property type="project" value="InterPro"/>
</dbReference>
<dbReference type="SUPFAM" id="SSF51735">
    <property type="entry name" value="NAD(P)-binding Rossmann-fold domains"/>
    <property type="match status" value="1"/>
</dbReference>
<dbReference type="Gene3D" id="3.30.360.10">
    <property type="entry name" value="Dihydrodipicolinate Reductase, domain 2"/>
    <property type="match status" value="1"/>
</dbReference>
<accession>A0A845RIR1</accession>
<evidence type="ECO:0000259" key="2">
    <source>
        <dbReference type="Pfam" id="PF22725"/>
    </source>
</evidence>
<dbReference type="Proteomes" id="UP000446348">
    <property type="component" value="Unassembled WGS sequence"/>
</dbReference>
<reference evidence="3 4" key="1">
    <citation type="submission" date="2018-08" db="EMBL/GenBank/DDBJ databases">
        <title>Murine metabolic-syndrome-specific gut microbial biobank.</title>
        <authorList>
            <person name="Liu C."/>
        </authorList>
    </citation>
    <scope>NUCLEOTIDE SEQUENCE [LARGE SCALE GENOMIC DNA]</scope>
    <source>
        <strain evidence="3 4">X69</strain>
    </source>
</reference>
<dbReference type="InterPro" id="IPR000683">
    <property type="entry name" value="Gfo/Idh/MocA-like_OxRdtase_N"/>
</dbReference>
<dbReference type="InterPro" id="IPR055170">
    <property type="entry name" value="GFO_IDH_MocA-like_dom"/>
</dbReference>
<feature type="domain" description="Gfo/Idh/MocA-like oxidoreductase N-terminal" evidence="1">
    <location>
        <begin position="32"/>
        <end position="148"/>
    </location>
</feature>
<sequence>MSKDVLRAFSLAKLRVIRYNLRGNKGGEGNPMRFATIGSNFIVENFLAGARLHREFVLEAVYSRSPEKVRRLCGAWGAKRAYTSLEALAADPDIDAVYIASPNVCHAAQAIQMMRAGKHVLCEKPMALCSEELTRMYAAADENGVVLLEAMRSAHSPATAAVRQALGGLGTLRHADLSYCQYSSRYPRWQQGVVLNAFDPSMGGGALMDIGVYCVHMMVMLFGPPRAIEAKGAFLPGSIDAVGSVHAQYGGFTVDLRYSKLYDSHQLCEVAGEEGAVAFGPVGAPRMVRLLPRGGRPRELGLEILPQDMYYEVRDFIALARGALGGALYRRWSCQAMQVLDAVRAQVKIDFCGHMPGEGWSLL</sequence>
<dbReference type="InterPro" id="IPR036291">
    <property type="entry name" value="NAD(P)-bd_dom_sf"/>
</dbReference>
<protein>
    <submittedName>
        <fullName evidence="3">Gfo/Idh/MocA family oxidoreductase</fullName>
    </submittedName>
</protein>
<dbReference type="SUPFAM" id="SSF55347">
    <property type="entry name" value="Glyceraldehyde-3-phosphate dehydrogenase-like, C-terminal domain"/>
    <property type="match status" value="1"/>
</dbReference>
<dbReference type="PANTHER" id="PTHR43054">
    <property type="match status" value="1"/>
</dbReference>
<dbReference type="PANTHER" id="PTHR43054:SF1">
    <property type="entry name" value="SCYLLO-INOSITOL 2-DEHYDROGENASE (NADP(+)) IOLU"/>
    <property type="match status" value="1"/>
</dbReference>